<dbReference type="EMBL" id="CAVNYO010000444">
    <property type="protein sequence ID" value="CAK5281520.1"/>
    <property type="molecule type" value="Genomic_DNA"/>
</dbReference>
<comment type="subcellular location">
    <subcellularLocation>
        <location evidence="1">Mitochondrion</location>
    </subcellularLocation>
</comment>
<dbReference type="GO" id="GO:0005759">
    <property type="term" value="C:mitochondrial matrix"/>
    <property type="evidence" value="ECO:0007669"/>
    <property type="project" value="TreeGrafter"/>
</dbReference>
<dbReference type="GO" id="GO:0006391">
    <property type="term" value="P:transcription initiation at mitochondrial promoter"/>
    <property type="evidence" value="ECO:0007669"/>
    <property type="project" value="TreeGrafter"/>
</dbReference>
<evidence type="ECO:0000256" key="2">
    <source>
        <dbReference type="ARBA" id="ARBA00022603"/>
    </source>
</evidence>
<protein>
    <recommendedName>
        <fullName evidence="7">rRNA adenine N(6)-methyltransferase</fullName>
        <ecNumber evidence="7">2.1.1.-</ecNumber>
    </recommendedName>
</protein>
<keyword evidence="5" id="KW-0694">RNA-binding</keyword>
<keyword evidence="4 7" id="KW-0949">S-adenosyl-L-methionine</keyword>
<organism evidence="8 9">
    <name type="scientific">Mycena citricolor</name>
    <dbReference type="NCBI Taxonomy" id="2018698"/>
    <lineage>
        <taxon>Eukaryota</taxon>
        <taxon>Fungi</taxon>
        <taxon>Dikarya</taxon>
        <taxon>Basidiomycota</taxon>
        <taxon>Agaricomycotina</taxon>
        <taxon>Agaricomycetes</taxon>
        <taxon>Agaricomycetidae</taxon>
        <taxon>Agaricales</taxon>
        <taxon>Marasmiineae</taxon>
        <taxon>Mycenaceae</taxon>
        <taxon>Mycena</taxon>
    </lineage>
</organism>
<dbReference type="EC" id="2.1.1.-" evidence="7"/>
<proteinExistence type="inferred from homology"/>
<reference evidence="8" key="1">
    <citation type="submission" date="2023-11" db="EMBL/GenBank/DDBJ databases">
        <authorList>
            <person name="De Vega J J."/>
            <person name="De Vega J J."/>
        </authorList>
    </citation>
    <scope>NUCLEOTIDE SEQUENCE</scope>
</reference>
<keyword evidence="2 7" id="KW-0489">Methyltransferase</keyword>
<evidence type="ECO:0000256" key="5">
    <source>
        <dbReference type="ARBA" id="ARBA00022884"/>
    </source>
</evidence>
<evidence type="ECO:0000313" key="8">
    <source>
        <dbReference type="EMBL" id="CAK5281520.1"/>
    </source>
</evidence>
<dbReference type="PANTHER" id="PTHR11727">
    <property type="entry name" value="DIMETHYLADENOSINE TRANSFERASE"/>
    <property type="match status" value="1"/>
</dbReference>
<dbReference type="Pfam" id="PF00398">
    <property type="entry name" value="RrnaAD"/>
    <property type="match status" value="1"/>
</dbReference>
<sequence>MLPRLFRQHARRKVPRNIYRAYSTKPGYDQSDESTSLPPLPLWRQYFPATSRAFQFRVCLANPKTAAHLAEAFVPAHSRDKIIIEAFPGPGTLTRALLALPRARIKRIIVLENADMYLKYLQPLEEVDDRIKVYPLSGELWSSYSAIEEMGVLQDVPIVPWDQGVHPQLQFVSHLTSNVAGEQLISQLLRNIPEKHWLFRYGRVPMSLLMNEYIWNRMLGTKASIRCKLSMIAAATSLSSMAVKADILKPYGDHFHPTNRASSVLKKDTKANLMRPGSPFVGINIVPNEEQISRARSQVPLKSITSPDLSVRVDPKTAVRDLTVQEWEVLVNAFNQWPFAPEDLSVTDALGLDEERGG</sequence>
<evidence type="ECO:0000313" key="9">
    <source>
        <dbReference type="Proteomes" id="UP001295794"/>
    </source>
</evidence>
<evidence type="ECO:0000256" key="3">
    <source>
        <dbReference type="ARBA" id="ARBA00022679"/>
    </source>
</evidence>
<gene>
    <name evidence="8" type="ORF">MYCIT1_LOCUS32705</name>
</gene>
<evidence type="ECO:0000256" key="7">
    <source>
        <dbReference type="RuleBase" id="RU362106"/>
    </source>
</evidence>
<comment type="function">
    <text evidence="6">Mitochondrial transcription factor that confers selective promoter recognition on the core subunit of the yeast mitochondrial RNA polymerase. Interacts with DNA in a non-specific manner.</text>
</comment>
<evidence type="ECO:0000256" key="4">
    <source>
        <dbReference type="ARBA" id="ARBA00022691"/>
    </source>
</evidence>
<comment type="caution">
    <text evidence="8">The sequence shown here is derived from an EMBL/GenBank/DDBJ whole genome shotgun (WGS) entry which is preliminary data.</text>
</comment>
<dbReference type="InterPro" id="IPR023165">
    <property type="entry name" value="rRNA_Ade_diMease-like_C"/>
</dbReference>
<dbReference type="GO" id="GO:0003723">
    <property type="term" value="F:RNA binding"/>
    <property type="evidence" value="ECO:0007669"/>
    <property type="project" value="UniProtKB-KW"/>
</dbReference>
<dbReference type="PANTHER" id="PTHR11727:SF17">
    <property type="entry name" value="DIMETHYLADENOSINE TRANSFERASE 1, MITOCHONDRIAL"/>
    <property type="match status" value="1"/>
</dbReference>
<keyword evidence="9" id="KW-1185">Reference proteome</keyword>
<dbReference type="GO" id="GO:0000179">
    <property type="term" value="F:rRNA (adenine-N6,N6-)-dimethyltransferase activity"/>
    <property type="evidence" value="ECO:0007669"/>
    <property type="project" value="TreeGrafter"/>
</dbReference>
<dbReference type="SUPFAM" id="SSF53335">
    <property type="entry name" value="S-adenosyl-L-methionine-dependent methyltransferases"/>
    <property type="match status" value="1"/>
</dbReference>
<dbReference type="Gene3D" id="1.10.8.100">
    <property type="entry name" value="Ribosomal RNA adenine dimethylase-like, domain 2"/>
    <property type="match status" value="1"/>
</dbReference>
<comment type="similarity">
    <text evidence="7">Belongs to the class I-like SAM-binding methyltransferase superfamily. rRNA adenine N(6)-methyltransferase family.</text>
</comment>
<name>A0AAD2HTD4_9AGAR</name>
<dbReference type="AlphaFoldDB" id="A0AAD2HTD4"/>
<dbReference type="Gene3D" id="3.40.50.150">
    <property type="entry name" value="Vaccinia Virus protein VP39"/>
    <property type="match status" value="1"/>
</dbReference>
<keyword evidence="3 7" id="KW-0808">Transferase</keyword>
<keyword evidence="7" id="KW-0698">rRNA processing</keyword>
<dbReference type="InterPro" id="IPR029063">
    <property type="entry name" value="SAM-dependent_MTases_sf"/>
</dbReference>
<dbReference type="InterPro" id="IPR001737">
    <property type="entry name" value="KsgA/Erm"/>
</dbReference>
<dbReference type="GO" id="GO:0034246">
    <property type="term" value="F:mitochondrial transcription factor activity"/>
    <property type="evidence" value="ECO:0007669"/>
    <property type="project" value="TreeGrafter"/>
</dbReference>
<dbReference type="Proteomes" id="UP001295794">
    <property type="component" value="Unassembled WGS sequence"/>
</dbReference>
<evidence type="ECO:0000256" key="6">
    <source>
        <dbReference type="ARBA" id="ARBA00024915"/>
    </source>
</evidence>
<accession>A0AAD2HTD4</accession>
<evidence type="ECO:0000256" key="1">
    <source>
        <dbReference type="ARBA" id="ARBA00004173"/>
    </source>
</evidence>